<keyword evidence="5 8" id="KW-1133">Transmembrane helix</keyword>
<dbReference type="InterPro" id="IPR050321">
    <property type="entry name" value="Glycosyltr_2/OpgH_subfam"/>
</dbReference>
<feature type="domain" description="Glycosyltransferase 2-like" evidence="9">
    <location>
        <begin position="133"/>
        <end position="266"/>
    </location>
</feature>
<sequence length="440" mass="49096">MALLHSTRYTPHRSATMTQSDKIARARQSAAAYSQRIRLFALLSFRREPEVHLPDYMPSEDHWPSLDIFLPRYKEPWELYRQTLSAALSVTYPASKLHVYVLDDGRDNPVKHETKQHFYNTDKIIVQLSDGANDLFTSLSMMGYNGCNAGLCCGTGYICQRAALESIGGWITDCSVEDVTTSLELVSNGWITKATDQKVSEGICPETVAEWFQQRLRWTAGNTQLLAYKLPQCYSRLPFRAFMVYLCANMSVVMVSFLAFALAYRMIGSYVYDLFLEPAVSESLCCASGFDAACTRCWVQNISESWLTAESAGLLVYMVLPCLTIRQKLAGMLGMMSQLAVYFSTLRLWIAGRLAPGRKFKHFPSAGEVSGDTSFPRLAYLSIVLSLVLLAPAVAACVYSRHLLLAPESLGSILMSVWFAVMISLPQWAGLGIKTFNAAR</sequence>
<accession>A0AAW1PCI3</accession>
<dbReference type="Pfam" id="PF13632">
    <property type="entry name" value="Glyco_trans_2_3"/>
    <property type="match status" value="1"/>
</dbReference>
<evidence type="ECO:0000256" key="7">
    <source>
        <dbReference type="SAM" id="MobiDB-lite"/>
    </source>
</evidence>
<evidence type="ECO:0000256" key="2">
    <source>
        <dbReference type="ARBA" id="ARBA00022676"/>
    </source>
</evidence>
<feature type="region of interest" description="Disordered" evidence="7">
    <location>
        <begin position="1"/>
        <end position="20"/>
    </location>
</feature>
<dbReference type="GO" id="GO:0016757">
    <property type="term" value="F:glycosyltransferase activity"/>
    <property type="evidence" value="ECO:0007669"/>
    <property type="project" value="UniProtKB-KW"/>
</dbReference>
<evidence type="ECO:0000313" key="11">
    <source>
        <dbReference type="Proteomes" id="UP001465755"/>
    </source>
</evidence>
<protein>
    <recommendedName>
        <fullName evidence="9">Glycosyltransferase 2-like domain-containing protein</fullName>
    </recommendedName>
</protein>
<gene>
    <name evidence="10" type="ORF">WJX73_009366</name>
</gene>
<comment type="caution">
    <text evidence="10">The sequence shown here is derived from an EMBL/GenBank/DDBJ whole genome shotgun (WGS) entry which is preliminary data.</text>
</comment>
<dbReference type="InterPro" id="IPR029044">
    <property type="entry name" value="Nucleotide-diphossugar_trans"/>
</dbReference>
<keyword evidence="6 8" id="KW-0472">Membrane</keyword>
<evidence type="ECO:0000256" key="5">
    <source>
        <dbReference type="ARBA" id="ARBA00022989"/>
    </source>
</evidence>
<feature type="transmembrane region" description="Helical" evidence="8">
    <location>
        <begin position="378"/>
        <end position="398"/>
    </location>
</feature>
<dbReference type="EMBL" id="JALJOQ010000036">
    <property type="protein sequence ID" value="KAK9806612.1"/>
    <property type="molecule type" value="Genomic_DNA"/>
</dbReference>
<keyword evidence="4 8" id="KW-0812">Transmembrane</keyword>
<keyword evidence="3" id="KW-0808">Transferase</keyword>
<evidence type="ECO:0000313" key="10">
    <source>
        <dbReference type="EMBL" id="KAK9806612.1"/>
    </source>
</evidence>
<evidence type="ECO:0000256" key="4">
    <source>
        <dbReference type="ARBA" id="ARBA00022692"/>
    </source>
</evidence>
<feature type="transmembrane region" description="Helical" evidence="8">
    <location>
        <begin position="329"/>
        <end position="350"/>
    </location>
</feature>
<feature type="transmembrane region" description="Helical" evidence="8">
    <location>
        <begin position="242"/>
        <end position="264"/>
    </location>
</feature>
<reference evidence="10 11" key="1">
    <citation type="journal article" date="2024" name="Nat. Commun.">
        <title>Phylogenomics reveals the evolutionary origins of lichenization in chlorophyte algae.</title>
        <authorList>
            <person name="Puginier C."/>
            <person name="Libourel C."/>
            <person name="Otte J."/>
            <person name="Skaloud P."/>
            <person name="Haon M."/>
            <person name="Grisel S."/>
            <person name="Petersen M."/>
            <person name="Berrin J.G."/>
            <person name="Delaux P.M."/>
            <person name="Dal Grande F."/>
            <person name="Keller J."/>
        </authorList>
    </citation>
    <scope>NUCLEOTIDE SEQUENCE [LARGE SCALE GENOMIC DNA]</scope>
    <source>
        <strain evidence="10 11">SAG 2036</strain>
    </source>
</reference>
<evidence type="ECO:0000256" key="3">
    <source>
        <dbReference type="ARBA" id="ARBA00022679"/>
    </source>
</evidence>
<evidence type="ECO:0000256" key="6">
    <source>
        <dbReference type="ARBA" id="ARBA00023136"/>
    </source>
</evidence>
<evidence type="ECO:0000256" key="8">
    <source>
        <dbReference type="SAM" id="Phobius"/>
    </source>
</evidence>
<dbReference type="AlphaFoldDB" id="A0AAW1PCI3"/>
<feature type="compositionally biased region" description="Polar residues" evidence="7">
    <location>
        <begin position="7"/>
        <end position="20"/>
    </location>
</feature>
<comment type="subcellular location">
    <subcellularLocation>
        <location evidence="1">Membrane</location>
        <topology evidence="1">Multi-pass membrane protein</topology>
    </subcellularLocation>
</comment>
<dbReference type="GO" id="GO:0016020">
    <property type="term" value="C:membrane"/>
    <property type="evidence" value="ECO:0007669"/>
    <property type="project" value="UniProtKB-SubCell"/>
</dbReference>
<name>A0AAW1PCI3_9CHLO</name>
<dbReference type="Gene3D" id="3.90.550.10">
    <property type="entry name" value="Spore Coat Polysaccharide Biosynthesis Protein SpsA, Chain A"/>
    <property type="match status" value="2"/>
</dbReference>
<dbReference type="PANTHER" id="PTHR43867">
    <property type="entry name" value="CELLULOSE SYNTHASE CATALYTIC SUBUNIT A [UDP-FORMING]"/>
    <property type="match status" value="1"/>
</dbReference>
<proteinExistence type="predicted"/>
<organism evidence="10 11">
    <name type="scientific">Symbiochloris irregularis</name>
    <dbReference type="NCBI Taxonomy" id="706552"/>
    <lineage>
        <taxon>Eukaryota</taxon>
        <taxon>Viridiplantae</taxon>
        <taxon>Chlorophyta</taxon>
        <taxon>core chlorophytes</taxon>
        <taxon>Trebouxiophyceae</taxon>
        <taxon>Trebouxiales</taxon>
        <taxon>Trebouxiaceae</taxon>
        <taxon>Symbiochloris</taxon>
    </lineage>
</organism>
<keyword evidence="2" id="KW-0328">Glycosyltransferase</keyword>
<keyword evidence="11" id="KW-1185">Reference proteome</keyword>
<dbReference type="SUPFAM" id="SSF53448">
    <property type="entry name" value="Nucleotide-diphospho-sugar transferases"/>
    <property type="match status" value="1"/>
</dbReference>
<feature type="transmembrane region" description="Helical" evidence="8">
    <location>
        <begin position="410"/>
        <end position="429"/>
    </location>
</feature>
<dbReference type="PANTHER" id="PTHR43867:SF2">
    <property type="entry name" value="CELLULOSE SYNTHASE CATALYTIC SUBUNIT A [UDP-FORMING]"/>
    <property type="match status" value="1"/>
</dbReference>
<evidence type="ECO:0000259" key="9">
    <source>
        <dbReference type="Pfam" id="PF13632"/>
    </source>
</evidence>
<dbReference type="Proteomes" id="UP001465755">
    <property type="component" value="Unassembled WGS sequence"/>
</dbReference>
<evidence type="ECO:0000256" key="1">
    <source>
        <dbReference type="ARBA" id="ARBA00004141"/>
    </source>
</evidence>
<dbReference type="InterPro" id="IPR001173">
    <property type="entry name" value="Glyco_trans_2-like"/>
</dbReference>